<evidence type="ECO:0000313" key="2">
    <source>
        <dbReference type="EMBL" id="QLG27363.1"/>
    </source>
</evidence>
<dbReference type="AlphaFoldDB" id="A0A7D5L2Q2"/>
<gene>
    <name evidence="2" type="ORF">HUG10_07295</name>
</gene>
<dbReference type="KEGG" id="halg:HUG10_07295"/>
<keyword evidence="3" id="KW-1185">Reference proteome</keyword>
<dbReference type="RefSeq" id="WP_179168938.1">
    <property type="nucleotide sequence ID" value="NZ_CP058529.1"/>
</dbReference>
<dbReference type="OrthoDB" id="206466at2157"/>
<feature type="compositionally biased region" description="Low complexity" evidence="1">
    <location>
        <begin position="263"/>
        <end position="296"/>
    </location>
</feature>
<dbReference type="EMBL" id="CP058529">
    <property type="protein sequence ID" value="QLG27363.1"/>
    <property type="molecule type" value="Genomic_DNA"/>
</dbReference>
<proteinExistence type="predicted"/>
<organism evidence="2 3">
    <name type="scientific">Halorarum halophilum</name>
    <dbReference type="NCBI Taxonomy" id="2743090"/>
    <lineage>
        <taxon>Archaea</taxon>
        <taxon>Methanobacteriati</taxon>
        <taxon>Methanobacteriota</taxon>
        <taxon>Stenosarchaea group</taxon>
        <taxon>Halobacteria</taxon>
        <taxon>Halobacteriales</taxon>
        <taxon>Haloferacaceae</taxon>
        <taxon>Halorarum</taxon>
    </lineage>
</organism>
<accession>A0A7D5L2Q2</accession>
<protein>
    <submittedName>
        <fullName evidence="2">Uncharacterized protein</fullName>
    </submittedName>
</protein>
<sequence>MMMTARRAMVVVLCALLIVSGTVPLIASGDSQYEITVDTEIDTPERTITIEGQSYTVASMGKAPTEGELTFDVDTPGVDRYSVHLYNSDRQIVESTRETEDGTVSFDTSGYTSGSYVLVVSVNGVQQVIQPVVITDYEIDVDAPTDVTAGSSFTLEAMLSGSSTTPEHVAVTLSNGTWDTQFTASEDGGAYVADIPGTLAAGEYSMYVTTHSDNEFNGQKEVTGLSSVSIITVNADESDTSSGGGDAGNGAEETPDETVTDSAATNESPTVTTTTSSPDTSDATPAEPTDKTTTTEPNAIQPADTETTTTETTAPGFPILGFALLGLAGAWMQLRAGRRE</sequence>
<evidence type="ECO:0000313" key="3">
    <source>
        <dbReference type="Proteomes" id="UP000509750"/>
    </source>
</evidence>
<evidence type="ECO:0000256" key="1">
    <source>
        <dbReference type="SAM" id="MobiDB-lite"/>
    </source>
</evidence>
<feature type="region of interest" description="Disordered" evidence="1">
    <location>
        <begin position="236"/>
        <end position="314"/>
    </location>
</feature>
<name>A0A7D5L2Q2_9EURY</name>
<dbReference type="Proteomes" id="UP000509750">
    <property type="component" value="Chromosome"/>
</dbReference>
<reference evidence="2 3" key="1">
    <citation type="submission" date="2020-07" db="EMBL/GenBank/DDBJ databases">
        <title>Gai3-2, isolated from salt lake.</title>
        <authorList>
            <person name="Cui H."/>
            <person name="Shi X."/>
        </authorList>
    </citation>
    <scope>NUCLEOTIDE SEQUENCE [LARGE SCALE GENOMIC DNA]</scope>
    <source>
        <strain evidence="2 3">Gai3-2</strain>
    </source>
</reference>
<dbReference type="GeneID" id="56028626"/>